<reference evidence="3" key="1">
    <citation type="submission" date="2011-01" db="EMBL/GenBank/DDBJ databases">
        <title>Complete sequence of plasmid1 of Rahnella sp. Y9602.</title>
        <authorList>
            <consortium name="US DOE Joint Genome Institute"/>
            <person name="Lucas S."/>
            <person name="Copeland A."/>
            <person name="Lapidus A."/>
            <person name="Cheng J.-F."/>
            <person name="Goodwin L."/>
            <person name="Pitluck S."/>
            <person name="Lu M."/>
            <person name="Detter J.C."/>
            <person name="Han C."/>
            <person name="Tapia R."/>
            <person name="Land M."/>
            <person name="Hauser L."/>
            <person name="Kyrpides N."/>
            <person name="Ivanova N."/>
            <person name="Ovchinnikova G."/>
            <person name="Pagani I."/>
            <person name="Sobecky P.A."/>
            <person name="Martinez R.J."/>
            <person name="Woyke T."/>
        </authorList>
    </citation>
    <scope>NUCLEOTIDE SEQUENCE [LARGE SCALE GENOMIC DNA]</scope>
    <source>
        <strain evidence="3">Y9602</strain>
        <plasmid evidence="3">pRAHAQ01</plasmid>
    </source>
</reference>
<protein>
    <recommendedName>
        <fullName evidence="4">Lipoprotein</fullName>
    </recommendedName>
</protein>
<accession>A0A0H3FHF9</accession>
<dbReference type="PROSITE" id="PS51257">
    <property type="entry name" value="PROKAR_LIPOPROTEIN"/>
    <property type="match status" value="1"/>
</dbReference>
<proteinExistence type="predicted"/>
<sequence length="113" mass="13052" precursor="true">MKAKVLTITTALLLSCSAYSATQCGPFFLKGESDGLMHINGRAPETQKMTFLKQKNDFDNVMMQWMLPDKNVGRWLGLDYIKRNKKAILNVEVVRVNMDEPRQFWTYDCVKTK</sequence>
<dbReference type="Proteomes" id="UP000007257">
    <property type="component" value="Plasmid pRAHAQ01"/>
</dbReference>
<dbReference type="OrthoDB" id="6630722at2"/>
<reference evidence="2 3" key="2">
    <citation type="journal article" date="2012" name="J. Bacteriol.">
        <title>Complete Genome Sequence of Rahnella sp. Strain Y9602, a Gammaproteobacterium Isolate from Metal- and Radionuclide-Contaminated Soil.</title>
        <authorList>
            <person name="Martinez R.J."/>
            <person name="Bruce D."/>
            <person name="Detter C."/>
            <person name="Goodwin L.A."/>
            <person name="Han J."/>
            <person name="Han C.S."/>
            <person name="Held B."/>
            <person name="Land M.L."/>
            <person name="Mikhailova N."/>
            <person name="Nolan M."/>
            <person name="Pennacchio L."/>
            <person name="Pitluck S."/>
            <person name="Tapia R."/>
            <person name="Woyke T."/>
            <person name="Sobecky P.A."/>
        </authorList>
    </citation>
    <scope>NUCLEOTIDE SEQUENCE [LARGE SCALE GENOMIC DNA]</scope>
    <source>
        <strain evidence="2 3">Y9602</strain>
        <plasmid evidence="2 3">pRAHAQ01</plasmid>
    </source>
</reference>
<keyword evidence="1" id="KW-0732">Signal</keyword>
<evidence type="ECO:0000313" key="2">
    <source>
        <dbReference type="EMBL" id="ADW76584.1"/>
    </source>
</evidence>
<dbReference type="RefSeq" id="WP_013578265.1">
    <property type="nucleotide sequence ID" value="NC_015062.1"/>
</dbReference>
<name>A0A0H3FHF9_RAHSY</name>
<geneLocation type="plasmid" evidence="2 3">
    <name>pRAHAQ01</name>
</geneLocation>
<gene>
    <name evidence="2" type="ordered locus">Rahaq_5009</name>
</gene>
<dbReference type="EMBL" id="CP002506">
    <property type="protein sequence ID" value="ADW76584.1"/>
    <property type="molecule type" value="Genomic_DNA"/>
</dbReference>
<organism evidence="2 3">
    <name type="scientific">Rahnella sp. (strain Y9602)</name>
    <dbReference type="NCBI Taxonomy" id="2703885"/>
    <lineage>
        <taxon>Bacteria</taxon>
        <taxon>Pseudomonadati</taxon>
        <taxon>Pseudomonadota</taxon>
        <taxon>Gammaproteobacteria</taxon>
        <taxon>Enterobacterales</taxon>
        <taxon>Yersiniaceae</taxon>
        <taxon>Rahnella</taxon>
    </lineage>
</organism>
<evidence type="ECO:0000313" key="3">
    <source>
        <dbReference type="Proteomes" id="UP000007257"/>
    </source>
</evidence>
<dbReference type="KEGG" id="rah:Rahaq_5009"/>
<keyword evidence="2" id="KW-0614">Plasmid</keyword>
<dbReference type="AlphaFoldDB" id="A0A0H3FHF9"/>
<dbReference type="HOGENOM" id="CLU_167559_0_0_6"/>
<evidence type="ECO:0000256" key="1">
    <source>
        <dbReference type="SAM" id="SignalP"/>
    </source>
</evidence>
<evidence type="ECO:0008006" key="4">
    <source>
        <dbReference type="Google" id="ProtNLM"/>
    </source>
</evidence>
<dbReference type="eggNOG" id="ENOG5032YQD">
    <property type="taxonomic scope" value="Bacteria"/>
</dbReference>
<feature type="signal peptide" evidence="1">
    <location>
        <begin position="1"/>
        <end position="20"/>
    </location>
</feature>
<feature type="chain" id="PRO_5002609163" description="Lipoprotein" evidence="1">
    <location>
        <begin position="21"/>
        <end position="113"/>
    </location>
</feature>